<reference evidence="1 2" key="1">
    <citation type="submission" date="2014-09" db="EMBL/GenBank/DDBJ databases">
        <title>Butyrate-producing bacteria isolated from human gut.</title>
        <authorList>
            <person name="Zhang Q."/>
            <person name="Zhao L."/>
        </authorList>
    </citation>
    <scope>NUCLEOTIDE SEQUENCE [LARGE SCALE GENOMIC DNA]</scope>
    <source>
        <strain evidence="1 2">21</strain>
    </source>
</reference>
<gene>
    <name evidence="1" type="ORF">LG34_05740</name>
</gene>
<proteinExistence type="predicted"/>
<evidence type="ECO:0000313" key="2">
    <source>
        <dbReference type="Proteomes" id="UP000245288"/>
    </source>
</evidence>
<keyword evidence="2" id="KW-1185">Reference proteome</keyword>
<organism evidence="1 2">
    <name type="scientific">Eubacterium ramulus</name>
    <dbReference type="NCBI Taxonomy" id="39490"/>
    <lineage>
        <taxon>Bacteria</taxon>
        <taxon>Bacillati</taxon>
        <taxon>Bacillota</taxon>
        <taxon>Clostridia</taxon>
        <taxon>Eubacteriales</taxon>
        <taxon>Eubacteriaceae</taxon>
        <taxon>Eubacterium</taxon>
    </lineage>
</organism>
<comment type="caution">
    <text evidence="1">The sequence shown here is derived from an EMBL/GenBank/DDBJ whole genome shotgun (WGS) entry which is preliminary data.</text>
</comment>
<evidence type="ECO:0008006" key="3">
    <source>
        <dbReference type="Google" id="ProtNLM"/>
    </source>
</evidence>
<evidence type="ECO:0000313" key="1">
    <source>
        <dbReference type="EMBL" id="PWE87046.1"/>
    </source>
</evidence>
<dbReference type="Proteomes" id="UP000245288">
    <property type="component" value="Unassembled WGS sequence"/>
</dbReference>
<dbReference type="PROSITE" id="PS51257">
    <property type="entry name" value="PROKAR_LIPOPROTEIN"/>
    <property type="match status" value="1"/>
</dbReference>
<dbReference type="OrthoDB" id="2064680at2"/>
<sequence length="118" mass="13099">MKKKLITIIIGMVFCIGWIGGCASKETNHDNVATSVTEESKQEGVKKEKELTGTIDEIKDFQFVIIDDENTPYSFTFEEKPDGLESVCNGDTVIVKYIGTISEVDPFEGEVISVEKTK</sequence>
<protein>
    <recommendedName>
        <fullName evidence="3">DUF1344 domain-containing protein</fullName>
    </recommendedName>
</protein>
<accession>A0A2V1JS24</accession>
<dbReference type="EMBL" id="JRFU01000061">
    <property type="protein sequence ID" value="PWE87046.1"/>
    <property type="molecule type" value="Genomic_DNA"/>
</dbReference>
<dbReference type="AlphaFoldDB" id="A0A2V1JS24"/>
<dbReference type="RefSeq" id="WP_109215199.1">
    <property type="nucleotide sequence ID" value="NZ_JAQDGV010000038.1"/>
</dbReference>
<name>A0A2V1JS24_EUBRA</name>